<keyword evidence="3" id="KW-1185">Reference proteome</keyword>
<feature type="region of interest" description="Disordered" evidence="1">
    <location>
        <begin position="40"/>
        <end position="113"/>
    </location>
</feature>
<protein>
    <submittedName>
        <fullName evidence="2">Uncharacterized protein</fullName>
    </submittedName>
</protein>
<sequence>MTVLLDARSDNFGKIYKTEGPKSSDALEKRRRRFSMATQLFDHGEIDTQNQIQPPQLIDSNKPLVEEPAPLLNGEPIHKSESMPCEPNAPISQPKGKFDRRYSLGNPTSNEQALEDFKGRKLESKSLSRKSSSAMGKFVKFLKFVWKDQFNNLNSLENLDKEAGKLAELGSGNQKSPTSENITSVPPSMVQDVINYQNKAGDMMMESSEDSRNEQAPRQRERKGSVCSATSTSAETDTDEDRQRAKSNSVPPVGGNARNLYMVDEKGKIVSLEAQDSPRKGILKAKTCPPSLEDNVTTLKEKRKSRTRTLSKVGRSKKYINGKQFRFNEFVVIFETYCDEEYDRRMGVDLEQNMLNTLDIKRELNDFKRNEMSVHEESEKFTHYLVI</sequence>
<dbReference type="STRING" id="796925.A0A137PDC2"/>
<name>A0A137PDC2_CONC2</name>
<evidence type="ECO:0000313" key="2">
    <source>
        <dbReference type="EMBL" id="KXN73006.1"/>
    </source>
</evidence>
<organism evidence="2 3">
    <name type="scientific">Conidiobolus coronatus (strain ATCC 28846 / CBS 209.66 / NRRL 28638)</name>
    <name type="common">Delacroixia coronata</name>
    <dbReference type="NCBI Taxonomy" id="796925"/>
    <lineage>
        <taxon>Eukaryota</taxon>
        <taxon>Fungi</taxon>
        <taxon>Fungi incertae sedis</taxon>
        <taxon>Zoopagomycota</taxon>
        <taxon>Entomophthoromycotina</taxon>
        <taxon>Entomophthoromycetes</taxon>
        <taxon>Entomophthorales</taxon>
        <taxon>Ancylistaceae</taxon>
        <taxon>Conidiobolus</taxon>
    </lineage>
</organism>
<feature type="compositionally biased region" description="Basic and acidic residues" evidence="1">
    <location>
        <begin position="209"/>
        <end position="224"/>
    </location>
</feature>
<evidence type="ECO:0000313" key="3">
    <source>
        <dbReference type="Proteomes" id="UP000070444"/>
    </source>
</evidence>
<evidence type="ECO:0000256" key="1">
    <source>
        <dbReference type="SAM" id="MobiDB-lite"/>
    </source>
</evidence>
<proteinExistence type="predicted"/>
<dbReference type="Proteomes" id="UP000070444">
    <property type="component" value="Unassembled WGS sequence"/>
</dbReference>
<accession>A0A137PDC2</accession>
<dbReference type="OrthoDB" id="5563016at2759"/>
<feature type="region of interest" description="Disordered" evidence="1">
    <location>
        <begin position="203"/>
        <end position="258"/>
    </location>
</feature>
<reference evidence="2 3" key="1">
    <citation type="journal article" date="2015" name="Genome Biol. Evol.">
        <title>Phylogenomic analyses indicate that early fungi evolved digesting cell walls of algal ancestors of land plants.</title>
        <authorList>
            <person name="Chang Y."/>
            <person name="Wang S."/>
            <person name="Sekimoto S."/>
            <person name="Aerts A.L."/>
            <person name="Choi C."/>
            <person name="Clum A."/>
            <person name="LaButti K.M."/>
            <person name="Lindquist E.A."/>
            <person name="Yee Ngan C."/>
            <person name="Ohm R.A."/>
            <person name="Salamov A.A."/>
            <person name="Grigoriev I.V."/>
            <person name="Spatafora J.W."/>
            <person name="Berbee M.L."/>
        </authorList>
    </citation>
    <scope>NUCLEOTIDE SEQUENCE [LARGE SCALE GENOMIC DNA]</scope>
    <source>
        <strain evidence="2 3">NRRL 28638</strain>
    </source>
</reference>
<dbReference type="EMBL" id="KQ964443">
    <property type="protein sequence ID" value="KXN73006.1"/>
    <property type="molecule type" value="Genomic_DNA"/>
</dbReference>
<gene>
    <name evidence="2" type="ORF">CONCODRAFT_4152</name>
</gene>
<dbReference type="AlphaFoldDB" id="A0A137PDC2"/>